<dbReference type="InterPro" id="IPR003721">
    <property type="entry name" value="Pantoate_ligase"/>
</dbReference>
<gene>
    <name evidence="8 9" type="primary">panC</name>
    <name evidence="9" type="ORF">DESAM_22897</name>
</gene>
<dbReference type="PANTHER" id="PTHR21299:SF1">
    <property type="entry name" value="PANTOATE--BETA-ALANINE LIGASE"/>
    <property type="match status" value="1"/>
</dbReference>
<dbReference type="OrthoDB" id="9773087at2"/>
<keyword evidence="3 8" id="KW-0436">Ligase</keyword>
<dbReference type="KEGG" id="dhy:DESAM_22897"/>
<comment type="subunit">
    <text evidence="8">Homodimer.</text>
</comment>
<protein>
    <recommendedName>
        <fullName evidence="8">Pantothenate synthetase</fullName>
        <shortName evidence="8">PS</shortName>
        <ecNumber evidence="8">6.3.2.1</ecNumber>
    </recommendedName>
    <alternativeName>
        <fullName evidence="8">Pantoate--beta-alanine ligase</fullName>
    </alternativeName>
    <alternativeName>
        <fullName evidence="8">Pantoate-activating enzyme</fullName>
    </alternativeName>
</protein>
<evidence type="ECO:0000256" key="5">
    <source>
        <dbReference type="ARBA" id="ARBA00022741"/>
    </source>
</evidence>
<dbReference type="SUPFAM" id="SSF52374">
    <property type="entry name" value="Nucleotidylyl transferase"/>
    <property type="match status" value="1"/>
</dbReference>
<dbReference type="GO" id="GO:0004592">
    <property type="term" value="F:pantoate-beta-alanine ligase activity"/>
    <property type="evidence" value="ECO:0007669"/>
    <property type="project" value="UniProtKB-UniRule"/>
</dbReference>
<dbReference type="FunFam" id="3.40.50.620:FF:000013">
    <property type="entry name" value="Pantothenate synthetase"/>
    <property type="match status" value="1"/>
</dbReference>
<sequence length="282" mass="31554">MEIIRNPQELQNLSLMLRGEGKTIAIVPTMGFFHEGHLKLMDAARKQADVVIVSLFVNPTQFGANEDLDSYPHDLERDSKLAEERGVDILFTPTKEDMYHPDHSTWVEVPNLAGNLCGQSRPVHFRGVATVVTKLFMTALPHIGIFGEKDWQQLAIIKRMVRDLNIPVDVQGHPIVREESGLALSSRNVYLTDEERKHAPMIQKGLIEMKALVDKGENDALKLKNALTEFYEQNIPGSAVDYIEIVHPDNINVLEKINGPALCAVAVQLGKARLIDNLLIKV</sequence>
<evidence type="ECO:0000256" key="6">
    <source>
        <dbReference type="ARBA" id="ARBA00022840"/>
    </source>
</evidence>
<feature type="binding site" evidence="8">
    <location>
        <begin position="184"/>
        <end position="187"/>
    </location>
    <ligand>
        <name>ATP</name>
        <dbReference type="ChEBI" id="CHEBI:30616"/>
    </ligand>
</feature>
<dbReference type="HAMAP" id="MF_00158">
    <property type="entry name" value="PanC"/>
    <property type="match status" value="1"/>
</dbReference>
<dbReference type="STRING" id="1121451.DESAM_22897"/>
<feature type="active site" description="Proton donor" evidence="8">
    <location>
        <position position="37"/>
    </location>
</feature>
<dbReference type="Proteomes" id="UP000010808">
    <property type="component" value="Chromosome"/>
</dbReference>
<dbReference type="EMBL" id="FO203522">
    <property type="protein sequence ID" value="CCO25164.1"/>
    <property type="molecule type" value="Genomic_DNA"/>
</dbReference>
<reference evidence="9 10" key="1">
    <citation type="submission" date="2012-10" db="EMBL/GenBank/DDBJ databases">
        <authorList>
            <person name="Genoscope - CEA"/>
        </authorList>
    </citation>
    <scope>NUCLEOTIDE SEQUENCE [LARGE SCALE GENOMIC DNA]</scope>
    <source>
        <strain evidence="10">AM13 / DSM 14728</strain>
    </source>
</reference>
<dbReference type="GO" id="GO:0005829">
    <property type="term" value="C:cytosol"/>
    <property type="evidence" value="ECO:0007669"/>
    <property type="project" value="TreeGrafter"/>
</dbReference>
<dbReference type="InterPro" id="IPR004821">
    <property type="entry name" value="Cyt_trans-like"/>
</dbReference>
<dbReference type="NCBIfam" id="TIGR00125">
    <property type="entry name" value="cyt_tran_rel"/>
    <property type="match status" value="1"/>
</dbReference>
<feature type="binding site" evidence="8">
    <location>
        <position position="61"/>
    </location>
    <ligand>
        <name>beta-alanine</name>
        <dbReference type="ChEBI" id="CHEBI:57966"/>
    </ligand>
</feature>
<feature type="binding site" evidence="8">
    <location>
        <position position="176"/>
    </location>
    <ligand>
        <name>ATP</name>
        <dbReference type="ChEBI" id="CHEBI:30616"/>
    </ligand>
</feature>
<keyword evidence="10" id="KW-1185">Reference proteome</keyword>
<keyword evidence="4 8" id="KW-0566">Pantothenate biosynthesis</keyword>
<dbReference type="Gene3D" id="3.30.1300.10">
    <property type="entry name" value="Pantoate-beta-alanine ligase, C-terminal domain"/>
    <property type="match status" value="1"/>
</dbReference>
<feature type="binding site" evidence="8">
    <location>
        <begin position="30"/>
        <end position="37"/>
    </location>
    <ligand>
        <name>ATP</name>
        <dbReference type="ChEBI" id="CHEBI:30616"/>
    </ligand>
</feature>
<dbReference type="NCBIfam" id="TIGR00018">
    <property type="entry name" value="panC"/>
    <property type="match status" value="1"/>
</dbReference>
<dbReference type="Pfam" id="PF02569">
    <property type="entry name" value="Pantoate_ligase"/>
    <property type="match status" value="1"/>
</dbReference>
<feature type="binding site" evidence="8">
    <location>
        <position position="153"/>
    </location>
    <ligand>
        <name>(R)-pantoate</name>
        <dbReference type="ChEBI" id="CHEBI:15980"/>
    </ligand>
</feature>
<dbReference type="RefSeq" id="WP_015337762.1">
    <property type="nucleotide sequence ID" value="NC_020055.1"/>
</dbReference>
<keyword evidence="5 8" id="KW-0547">Nucleotide-binding</keyword>
<dbReference type="PATRIC" id="fig|1121451.3.peg.3102"/>
<evidence type="ECO:0000256" key="7">
    <source>
        <dbReference type="ARBA" id="ARBA00048258"/>
    </source>
</evidence>
<comment type="catalytic activity">
    <reaction evidence="7 8">
        <text>(R)-pantoate + beta-alanine + ATP = (R)-pantothenate + AMP + diphosphate + H(+)</text>
        <dbReference type="Rhea" id="RHEA:10912"/>
        <dbReference type="ChEBI" id="CHEBI:15378"/>
        <dbReference type="ChEBI" id="CHEBI:15980"/>
        <dbReference type="ChEBI" id="CHEBI:29032"/>
        <dbReference type="ChEBI" id="CHEBI:30616"/>
        <dbReference type="ChEBI" id="CHEBI:33019"/>
        <dbReference type="ChEBI" id="CHEBI:57966"/>
        <dbReference type="ChEBI" id="CHEBI:456215"/>
        <dbReference type="EC" id="6.3.2.1"/>
    </reaction>
</comment>
<evidence type="ECO:0000256" key="2">
    <source>
        <dbReference type="ARBA" id="ARBA00009256"/>
    </source>
</evidence>
<comment type="function">
    <text evidence="8">Catalyzes the condensation of pantoate with beta-alanine in an ATP-dependent reaction via a pantoyl-adenylate intermediate.</text>
</comment>
<dbReference type="InterPro" id="IPR014729">
    <property type="entry name" value="Rossmann-like_a/b/a_fold"/>
</dbReference>
<proteinExistence type="inferred from homology"/>
<dbReference type="InterPro" id="IPR042176">
    <property type="entry name" value="Pantoate_ligase_C"/>
</dbReference>
<dbReference type="PANTHER" id="PTHR21299">
    <property type="entry name" value="CYTIDYLATE KINASE/PANTOATE-BETA-ALANINE LIGASE"/>
    <property type="match status" value="1"/>
</dbReference>
<comment type="miscellaneous">
    <text evidence="8">The reaction proceeds by a bi uni uni bi ping pong mechanism.</text>
</comment>
<keyword evidence="8" id="KW-0963">Cytoplasm</keyword>
<accession>L0REH0</accession>
<evidence type="ECO:0000256" key="8">
    <source>
        <dbReference type="HAMAP-Rule" id="MF_00158"/>
    </source>
</evidence>
<keyword evidence="6 8" id="KW-0067">ATP-binding</keyword>
<evidence type="ECO:0000256" key="4">
    <source>
        <dbReference type="ARBA" id="ARBA00022655"/>
    </source>
</evidence>
<feature type="binding site" evidence="8">
    <location>
        <position position="61"/>
    </location>
    <ligand>
        <name>(R)-pantoate</name>
        <dbReference type="ChEBI" id="CHEBI:15980"/>
    </ligand>
</feature>
<comment type="similarity">
    <text evidence="2 8">Belongs to the pantothenate synthetase family.</text>
</comment>
<evidence type="ECO:0000313" key="10">
    <source>
        <dbReference type="Proteomes" id="UP000010808"/>
    </source>
</evidence>
<evidence type="ECO:0000256" key="1">
    <source>
        <dbReference type="ARBA" id="ARBA00004990"/>
    </source>
</evidence>
<dbReference type="EC" id="6.3.2.1" evidence="8"/>
<dbReference type="Gene3D" id="3.40.50.620">
    <property type="entry name" value="HUPs"/>
    <property type="match status" value="1"/>
</dbReference>
<comment type="subcellular location">
    <subcellularLocation>
        <location evidence="8">Cytoplasm</location>
    </subcellularLocation>
</comment>
<evidence type="ECO:0000256" key="3">
    <source>
        <dbReference type="ARBA" id="ARBA00022598"/>
    </source>
</evidence>
<name>L0REH0_9BACT</name>
<comment type="pathway">
    <text evidence="1 8">Cofactor biosynthesis; (R)-pantothenate biosynthesis; (R)-pantothenate from (R)-pantoate and beta-alanine: step 1/1.</text>
</comment>
<dbReference type="GO" id="GO:0005524">
    <property type="term" value="F:ATP binding"/>
    <property type="evidence" value="ECO:0007669"/>
    <property type="project" value="UniProtKB-KW"/>
</dbReference>
<dbReference type="eggNOG" id="COG0414">
    <property type="taxonomic scope" value="Bacteria"/>
</dbReference>
<evidence type="ECO:0000313" key="9">
    <source>
        <dbReference type="EMBL" id="CCO25164.1"/>
    </source>
</evidence>
<dbReference type="UniPathway" id="UPA00028">
    <property type="reaction ID" value="UER00005"/>
</dbReference>
<dbReference type="HOGENOM" id="CLU_047148_0_0_7"/>
<dbReference type="CDD" id="cd00560">
    <property type="entry name" value="PanC"/>
    <property type="match status" value="1"/>
</dbReference>
<dbReference type="AlphaFoldDB" id="L0REH0"/>
<organism evidence="9 10">
    <name type="scientific">Maridesulfovibrio hydrothermalis AM13 = DSM 14728</name>
    <dbReference type="NCBI Taxonomy" id="1121451"/>
    <lineage>
        <taxon>Bacteria</taxon>
        <taxon>Pseudomonadati</taxon>
        <taxon>Thermodesulfobacteriota</taxon>
        <taxon>Desulfovibrionia</taxon>
        <taxon>Desulfovibrionales</taxon>
        <taxon>Desulfovibrionaceae</taxon>
        <taxon>Maridesulfovibrio</taxon>
    </lineage>
</organism>
<feature type="binding site" evidence="8">
    <location>
        <begin position="147"/>
        <end position="150"/>
    </location>
    <ligand>
        <name>ATP</name>
        <dbReference type="ChEBI" id="CHEBI:30616"/>
    </ligand>
</feature>
<dbReference type="GO" id="GO:0015940">
    <property type="term" value="P:pantothenate biosynthetic process"/>
    <property type="evidence" value="ECO:0007669"/>
    <property type="project" value="UniProtKB-UniRule"/>
</dbReference>